<dbReference type="GO" id="GO:0030288">
    <property type="term" value="C:outer membrane-bounded periplasmic space"/>
    <property type="evidence" value="ECO:0007669"/>
    <property type="project" value="TreeGrafter"/>
</dbReference>
<keyword evidence="2" id="KW-0479">Metal-binding</keyword>
<keyword evidence="1" id="KW-0732">Signal</keyword>
<dbReference type="PROSITE" id="PS51257">
    <property type="entry name" value="PROKAR_LIPOPROTEIN"/>
    <property type="match status" value="1"/>
</dbReference>
<dbReference type="Proteomes" id="UP000003571">
    <property type="component" value="Unassembled WGS sequence"/>
</dbReference>
<dbReference type="PIRSF" id="PIRSF002825">
    <property type="entry name" value="CfbpA"/>
    <property type="match status" value="1"/>
</dbReference>
<dbReference type="OrthoDB" id="305758at2"/>
<protein>
    <submittedName>
        <fullName evidence="3">Extracellular solute-binding protein family 1</fullName>
    </submittedName>
</protein>
<dbReference type="PATRIC" id="fig|907348.3.peg.2528"/>
<evidence type="ECO:0000313" key="4">
    <source>
        <dbReference type="Proteomes" id="UP000003571"/>
    </source>
</evidence>
<organism evidence="3 4">
    <name type="scientific">Treponema saccharophilum DSM 2985</name>
    <dbReference type="NCBI Taxonomy" id="907348"/>
    <lineage>
        <taxon>Bacteria</taxon>
        <taxon>Pseudomonadati</taxon>
        <taxon>Spirochaetota</taxon>
        <taxon>Spirochaetia</taxon>
        <taxon>Spirochaetales</taxon>
        <taxon>Treponemataceae</taxon>
        <taxon>Treponema</taxon>
    </lineage>
</organism>
<keyword evidence="4" id="KW-1185">Reference proteome</keyword>
<evidence type="ECO:0000313" key="3">
    <source>
        <dbReference type="EMBL" id="EIC00932.1"/>
    </source>
</evidence>
<dbReference type="RefSeq" id="WP_002706111.1">
    <property type="nucleotide sequence ID" value="NZ_AGRW01000053.1"/>
</dbReference>
<gene>
    <name evidence="3" type="ORF">TresaDRAFT_0757</name>
</gene>
<dbReference type="InterPro" id="IPR006059">
    <property type="entry name" value="SBP"/>
</dbReference>
<dbReference type="SUPFAM" id="SSF53850">
    <property type="entry name" value="Periplasmic binding protein-like II"/>
    <property type="match status" value="1"/>
</dbReference>
<accession>H7ENK4</accession>
<reference evidence="3 4" key="1">
    <citation type="submission" date="2011-09" db="EMBL/GenBank/DDBJ databases">
        <title>The draft genome of Treponema saccharophilum DSM 2985.</title>
        <authorList>
            <consortium name="US DOE Joint Genome Institute (JGI-PGF)"/>
            <person name="Lucas S."/>
            <person name="Copeland A."/>
            <person name="Lapidus A."/>
            <person name="Glavina del Rio T."/>
            <person name="Dalin E."/>
            <person name="Tice H."/>
            <person name="Bruce D."/>
            <person name="Goodwin L."/>
            <person name="Pitluck S."/>
            <person name="Peters L."/>
            <person name="Kyrpides N."/>
            <person name="Mavromatis K."/>
            <person name="Ivanova N."/>
            <person name="Markowitz V."/>
            <person name="Cheng J.-F."/>
            <person name="Hugenholtz P."/>
            <person name="Woyke T."/>
            <person name="Wu D."/>
            <person name="Gronow S."/>
            <person name="Wellnitz S."/>
            <person name="Brambilla E."/>
            <person name="Klenk H.-P."/>
            <person name="Eisen J.A."/>
        </authorList>
    </citation>
    <scope>NUCLEOTIDE SEQUENCE [LARGE SCALE GENOMIC DNA]</scope>
    <source>
        <strain evidence="3 4">DSM 2985</strain>
    </source>
</reference>
<dbReference type="GO" id="GO:0030975">
    <property type="term" value="F:thiamine binding"/>
    <property type="evidence" value="ECO:0007669"/>
    <property type="project" value="TreeGrafter"/>
</dbReference>
<dbReference type="AlphaFoldDB" id="H7ENK4"/>
<feature type="binding site" evidence="2">
    <location>
        <position position="35"/>
    </location>
    <ligand>
        <name>Fe cation</name>
        <dbReference type="ChEBI" id="CHEBI:24875"/>
    </ligand>
</feature>
<dbReference type="GO" id="GO:0046872">
    <property type="term" value="F:metal ion binding"/>
    <property type="evidence" value="ECO:0007669"/>
    <property type="project" value="UniProtKB-KW"/>
</dbReference>
<dbReference type="EMBL" id="AGRW01000053">
    <property type="protein sequence ID" value="EIC00932.1"/>
    <property type="molecule type" value="Genomic_DNA"/>
</dbReference>
<keyword evidence="2" id="KW-0408">Iron</keyword>
<sequence length="332" mass="35732">MKKIIACAVSAVLAFSFVGCNGKKSSELKIYSIIHEEETAALVELFTKKTGIPAVFLRASTGELVNRVISEKDDPQADILLGGATNYHIQADEAGALEHYDSPLAENVPSFARSKDGAYTGFCVLALGIGVNKSRFAEKFPGLPEPKTWDDLLNPAFKGEIVLTNPVASSTAYLFVQDQLQRLGWDGGWNYLKTLAPLVGQFPDSGSAPAKLIGTGEYSLGVSYIHALAKYKADGFDIEAVAPPKSVGDVDCISIMKNSKNLDSAKAFVDFMLSKEAQELMSSIDFTVPVNPDAKGAVGSVPLSEIDLIEYDSALAAKQKDEVLELWSKEVR</sequence>
<dbReference type="InterPro" id="IPR026045">
    <property type="entry name" value="Ferric-bd"/>
</dbReference>
<dbReference type="GO" id="GO:0015888">
    <property type="term" value="P:thiamine transport"/>
    <property type="evidence" value="ECO:0007669"/>
    <property type="project" value="TreeGrafter"/>
</dbReference>
<name>H7ENK4_9SPIR</name>
<dbReference type="GO" id="GO:0030976">
    <property type="term" value="F:thiamine pyrophosphate binding"/>
    <property type="evidence" value="ECO:0007669"/>
    <property type="project" value="TreeGrafter"/>
</dbReference>
<evidence type="ECO:0000256" key="1">
    <source>
        <dbReference type="ARBA" id="ARBA00022729"/>
    </source>
</evidence>
<dbReference type="STRING" id="907348.TresaDRAFT_0757"/>
<dbReference type="CDD" id="cd13544">
    <property type="entry name" value="PBP2_Fbp_like_1"/>
    <property type="match status" value="1"/>
</dbReference>
<proteinExistence type="predicted"/>
<dbReference type="PANTHER" id="PTHR30006">
    <property type="entry name" value="THIAMINE-BINDING PERIPLASMIC PROTEIN-RELATED"/>
    <property type="match status" value="1"/>
</dbReference>
<dbReference type="Gene3D" id="3.40.190.10">
    <property type="entry name" value="Periplasmic binding protein-like II"/>
    <property type="match status" value="2"/>
</dbReference>
<dbReference type="PANTHER" id="PTHR30006:SF2">
    <property type="entry name" value="ABC TRANSPORTER SUBSTRATE-BINDING PROTEIN"/>
    <property type="match status" value="1"/>
</dbReference>
<dbReference type="Pfam" id="PF13416">
    <property type="entry name" value="SBP_bac_8"/>
    <property type="match status" value="1"/>
</dbReference>
<dbReference type="eggNOG" id="COG1840">
    <property type="taxonomic scope" value="Bacteria"/>
</dbReference>
<evidence type="ECO:0000256" key="2">
    <source>
        <dbReference type="PIRSR" id="PIRSR002825-1"/>
    </source>
</evidence>
<comment type="caution">
    <text evidence="3">The sequence shown here is derived from an EMBL/GenBank/DDBJ whole genome shotgun (WGS) entry which is preliminary data.</text>
</comment>